<sequence length="264" mass="25859">MAGLSPAVLVGLALISLAGGVGITALGPGGVLPTIGLFALTGLSAPVVAGTALVTHVATGIAGTAAFTRSGQLRRPHIRRTALILAAAAAVGTPLGVLVNAHLSQRAFGYVLAVVVAAVALLLWYRERAGVGRAAADHAAAPVPEHHPGTAAIAGIGAVVAVTGGIVGIGGPMLAVPLLIACGVPVLESLAAAQAQSIVIAAVGSVGYAAQGAIDWPLALLVGVPELAGVFLGWRIAHALPTRTLKRALIVALLVLAPYLAATA</sequence>
<comment type="subcellular location">
    <subcellularLocation>
        <location evidence="6">Cell membrane</location>
        <topology evidence="6">Multi-pass membrane protein</topology>
    </subcellularLocation>
    <subcellularLocation>
        <location evidence="1">Membrane</location>
        <topology evidence="1">Multi-pass membrane protein</topology>
    </subcellularLocation>
</comment>
<dbReference type="EMBL" id="CP041765">
    <property type="protein sequence ID" value="QDQ99402.1"/>
    <property type="molecule type" value="Genomic_DNA"/>
</dbReference>
<evidence type="ECO:0000256" key="4">
    <source>
        <dbReference type="ARBA" id="ARBA00022989"/>
    </source>
</evidence>
<gene>
    <name evidence="7" type="ORF">FO059_15095</name>
</gene>
<keyword evidence="8" id="KW-1185">Reference proteome</keyword>
<evidence type="ECO:0000313" key="7">
    <source>
        <dbReference type="EMBL" id="QDQ99402.1"/>
    </source>
</evidence>
<dbReference type="OrthoDB" id="1523449at2"/>
<dbReference type="InterPro" id="IPR051598">
    <property type="entry name" value="TSUP/Inactive_protease-like"/>
</dbReference>
<dbReference type="Proteomes" id="UP000317344">
    <property type="component" value="Chromosome"/>
</dbReference>
<evidence type="ECO:0000256" key="6">
    <source>
        <dbReference type="RuleBase" id="RU363041"/>
    </source>
</evidence>
<evidence type="ECO:0000256" key="1">
    <source>
        <dbReference type="ARBA" id="ARBA00004141"/>
    </source>
</evidence>
<feature type="transmembrane region" description="Helical" evidence="6">
    <location>
        <begin position="36"/>
        <end position="61"/>
    </location>
</feature>
<keyword evidence="5 6" id="KW-0472">Membrane</keyword>
<feature type="transmembrane region" description="Helical" evidence="6">
    <location>
        <begin position="244"/>
        <end position="262"/>
    </location>
</feature>
<proteinExistence type="inferred from homology"/>
<keyword evidence="6" id="KW-1003">Cell membrane</keyword>
<reference evidence="7 8" key="2">
    <citation type="submission" date="2019-07" db="EMBL/GenBank/DDBJ databases">
        <authorList>
            <person name="Huang Y."/>
        </authorList>
    </citation>
    <scope>NUCLEOTIDE SEQUENCE [LARGE SCALE GENOMIC DNA]</scope>
    <source>
        <strain evidence="7 8">HY188</strain>
    </source>
</reference>
<evidence type="ECO:0000313" key="8">
    <source>
        <dbReference type="Proteomes" id="UP000317344"/>
    </source>
</evidence>
<organism evidence="7 8">
    <name type="scientific">Tomitella fengzijianii</name>
    <dbReference type="NCBI Taxonomy" id="2597660"/>
    <lineage>
        <taxon>Bacteria</taxon>
        <taxon>Bacillati</taxon>
        <taxon>Actinomycetota</taxon>
        <taxon>Actinomycetes</taxon>
        <taxon>Mycobacteriales</taxon>
        <taxon>Tomitella</taxon>
    </lineage>
</organism>
<evidence type="ECO:0000256" key="3">
    <source>
        <dbReference type="ARBA" id="ARBA00022692"/>
    </source>
</evidence>
<comment type="similarity">
    <text evidence="2 6">Belongs to the 4-toluene sulfonate uptake permease (TSUP) (TC 2.A.102) family.</text>
</comment>
<reference evidence="7 8" key="1">
    <citation type="submission" date="2019-07" db="EMBL/GenBank/DDBJ databases">
        <title>Tomitella cavernea sp. nov., an actinomycete isolated from soil.</title>
        <authorList>
            <person name="Cheng J."/>
        </authorList>
    </citation>
    <scope>NUCLEOTIDE SEQUENCE [LARGE SCALE GENOMIC DNA]</scope>
    <source>
        <strain evidence="7 8">HY188</strain>
    </source>
</reference>
<feature type="transmembrane region" description="Helical" evidence="6">
    <location>
        <begin position="152"/>
        <end position="180"/>
    </location>
</feature>
<name>A0A516X8Q5_9ACTN</name>
<accession>A0A516X8Q5</accession>
<keyword evidence="3 6" id="KW-0812">Transmembrane</keyword>
<dbReference type="KEGG" id="toy:FO059_15095"/>
<protein>
    <recommendedName>
        <fullName evidence="6">Probable membrane transporter protein</fullName>
    </recommendedName>
</protein>
<dbReference type="PANTHER" id="PTHR43701">
    <property type="entry name" value="MEMBRANE TRANSPORTER PROTEIN MJ0441-RELATED"/>
    <property type="match status" value="1"/>
</dbReference>
<keyword evidence="4 6" id="KW-1133">Transmembrane helix</keyword>
<feature type="transmembrane region" description="Helical" evidence="6">
    <location>
        <begin position="82"/>
        <end position="101"/>
    </location>
</feature>
<evidence type="ECO:0000256" key="5">
    <source>
        <dbReference type="ARBA" id="ARBA00023136"/>
    </source>
</evidence>
<dbReference type="AlphaFoldDB" id="A0A516X8Q5"/>
<feature type="transmembrane region" description="Helical" evidence="6">
    <location>
        <begin position="216"/>
        <end position="237"/>
    </location>
</feature>
<dbReference type="InterPro" id="IPR002781">
    <property type="entry name" value="TM_pro_TauE-like"/>
</dbReference>
<evidence type="ECO:0000256" key="2">
    <source>
        <dbReference type="ARBA" id="ARBA00009142"/>
    </source>
</evidence>
<dbReference type="PANTHER" id="PTHR43701:SF2">
    <property type="entry name" value="MEMBRANE TRANSPORTER PROTEIN YJNA-RELATED"/>
    <property type="match status" value="1"/>
</dbReference>
<dbReference type="Pfam" id="PF01925">
    <property type="entry name" value="TauE"/>
    <property type="match status" value="1"/>
</dbReference>
<feature type="transmembrane region" description="Helical" evidence="6">
    <location>
        <begin position="107"/>
        <end position="125"/>
    </location>
</feature>
<dbReference type="GO" id="GO:0005886">
    <property type="term" value="C:plasma membrane"/>
    <property type="evidence" value="ECO:0007669"/>
    <property type="project" value="UniProtKB-SubCell"/>
</dbReference>